<dbReference type="EMBL" id="JACYXJ010000002">
    <property type="protein sequence ID" value="MBD8875758.1"/>
    <property type="molecule type" value="Genomic_DNA"/>
</dbReference>
<dbReference type="AlphaFoldDB" id="A0A944GRC3"/>
<dbReference type="RefSeq" id="WP_192108120.1">
    <property type="nucleotide sequence ID" value="NZ_JACYXJ010000002.1"/>
</dbReference>
<accession>A0A944GRC3</accession>
<gene>
    <name evidence="3" type="ORF">DYI23_05200</name>
    <name evidence="2" type="ORF">IG617_05610</name>
</gene>
<organism evidence="3 5">
    <name type="scientific">Roseibium polysiphoniae</name>
    <dbReference type="NCBI Taxonomy" id="2571221"/>
    <lineage>
        <taxon>Bacteria</taxon>
        <taxon>Pseudomonadati</taxon>
        <taxon>Pseudomonadota</taxon>
        <taxon>Alphaproteobacteria</taxon>
        <taxon>Hyphomicrobiales</taxon>
        <taxon>Stappiaceae</taxon>
        <taxon>Roseibium</taxon>
    </lineage>
</organism>
<feature type="transmembrane region" description="Helical" evidence="1">
    <location>
        <begin position="46"/>
        <end position="72"/>
    </location>
</feature>
<keyword evidence="1" id="KW-1133">Transmembrane helix</keyword>
<evidence type="ECO:0000256" key="1">
    <source>
        <dbReference type="SAM" id="Phobius"/>
    </source>
</evidence>
<evidence type="ECO:0000313" key="2">
    <source>
        <dbReference type="EMBL" id="MBD8875758.1"/>
    </source>
</evidence>
<comment type="caution">
    <text evidence="3">The sequence shown here is derived from an EMBL/GenBank/DDBJ whole genome shotgun (WGS) entry which is preliminary data.</text>
</comment>
<keyword evidence="1" id="KW-0472">Membrane</keyword>
<reference evidence="3" key="3">
    <citation type="journal article" date="2021" name="Microorganisms">
        <title>Bacterial Dimethylsulfoniopropionate Biosynthesis in the East China Sea.</title>
        <authorList>
            <person name="Liu J."/>
            <person name="Zhang Y."/>
            <person name="Liu J."/>
            <person name="Zhong H."/>
            <person name="Williams B.T."/>
            <person name="Zheng Y."/>
            <person name="Curson A.R.J."/>
            <person name="Sun C."/>
            <person name="Sun H."/>
            <person name="Song D."/>
            <person name="Wagner Mackenzie B."/>
            <person name="Bermejo Martinez A."/>
            <person name="Todd J.D."/>
            <person name="Zhang X.H."/>
        </authorList>
    </citation>
    <scope>NUCLEOTIDE SEQUENCE</scope>
    <source>
        <strain evidence="3">AESS21</strain>
    </source>
</reference>
<keyword evidence="4" id="KW-1185">Reference proteome</keyword>
<feature type="transmembrane region" description="Helical" evidence="1">
    <location>
        <begin position="6"/>
        <end position="25"/>
    </location>
</feature>
<evidence type="ECO:0000313" key="3">
    <source>
        <dbReference type="EMBL" id="MBS8259613.1"/>
    </source>
</evidence>
<reference evidence="3" key="1">
    <citation type="submission" date="2018-08" db="EMBL/GenBank/DDBJ databases">
        <authorList>
            <person name="Jin W."/>
            <person name="Wang H."/>
            <person name="Yang Y."/>
            <person name="Li M."/>
            <person name="Liu J."/>
        </authorList>
    </citation>
    <scope>NUCLEOTIDE SEQUENCE</scope>
    <source>
        <strain evidence="3">AESS21</strain>
    </source>
</reference>
<evidence type="ECO:0000313" key="4">
    <source>
        <dbReference type="Proteomes" id="UP000615687"/>
    </source>
</evidence>
<protein>
    <submittedName>
        <fullName evidence="3">Uncharacterized protein</fullName>
    </submittedName>
</protein>
<dbReference type="Proteomes" id="UP000615687">
    <property type="component" value="Unassembled WGS sequence"/>
</dbReference>
<dbReference type="EMBL" id="QTKU01000001">
    <property type="protein sequence ID" value="MBS8259613.1"/>
    <property type="molecule type" value="Genomic_DNA"/>
</dbReference>
<dbReference type="Proteomes" id="UP000705379">
    <property type="component" value="Unassembled WGS sequence"/>
</dbReference>
<name>A0A944GRC3_9HYPH</name>
<sequence length="78" mass="8186">MSISFAGLIGAVLGGYLGWLDWKILKGVLQAAEEKNRREGGDGGFVAKYGALLRGLIFAVPIFGFPIIGYLAGSQLVG</sequence>
<proteinExistence type="predicted"/>
<keyword evidence="1" id="KW-0812">Transmembrane</keyword>
<reference evidence="2 4" key="2">
    <citation type="submission" date="2020-09" db="EMBL/GenBank/DDBJ databases">
        <title>The genome sequence of type strain Labrenzia polysiphoniae KACC 19711.</title>
        <authorList>
            <person name="Liu Y."/>
        </authorList>
    </citation>
    <scope>NUCLEOTIDE SEQUENCE [LARGE SCALE GENOMIC DNA]</scope>
    <source>
        <strain evidence="2 4">KACC 19711</strain>
    </source>
</reference>
<evidence type="ECO:0000313" key="5">
    <source>
        <dbReference type="Proteomes" id="UP000705379"/>
    </source>
</evidence>